<keyword evidence="7 8" id="KW-0472">Membrane</keyword>
<feature type="transmembrane region" description="Helical" evidence="8">
    <location>
        <begin position="33"/>
        <end position="51"/>
    </location>
</feature>
<dbReference type="Pfam" id="PF01594">
    <property type="entry name" value="AI-2E_transport"/>
    <property type="match status" value="1"/>
</dbReference>
<evidence type="ECO:0000256" key="2">
    <source>
        <dbReference type="ARBA" id="ARBA00009773"/>
    </source>
</evidence>
<keyword evidence="4" id="KW-1003">Cell membrane</keyword>
<name>A0ABS3Z323_9BACT</name>
<evidence type="ECO:0000256" key="7">
    <source>
        <dbReference type="ARBA" id="ARBA00023136"/>
    </source>
</evidence>
<keyword evidence="6 8" id="KW-1133">Transmembrane helix</keyword>
<comment type="similarity">
    <text evidence="2">Belongs to the autoinducer-2 exporter (AI-2E) (TC 2.A.86) family.</text>
</comment>
<feature type="transmembrane region" description="Helical" evidence="8">
    <location>
        <begin position="152"/>
        <end position="173"/>
    </location>
</feature>
<organism evidence="9 10">
    <name type="scientific">Niastella soli</name>
    <dbReference type="NCBI Taxonomy" id="2821487"/>
    <lineage>
        <taxon>Bacteria</taxon>
        <taxon>Pseudomonadati</taxon>
        <taxon>Bacteroidota</taxon>
        <taxon>Chitinophagia</taxon>
        <taxon>Chitinophagales</taxon>
        <taxon>Chitinophagaceae</taxon>
        <taxon>Niastella</taxon>
    </lineage>
</organism>
<sequence length="372" mass="41337">MEPVRKTPFVIIAAQVVVGLFIFFYILYIGRDIILPVVYAGVLAVLLNPLVNRLVHHRVSRVLAIFIAVIVLLLLIGGLIYFVVNQSMRFGDTLVTLQHKINLMLQEVSAWASRTFSVSREKVDSWIVDTENKQLNESAAIVGQTLVTVTNILKLFFLIPVYVFMFLFYKPLLLDFISRLFRRESHETVSEVLFETKTLIQSYLVGLLFEAAIVATLNTIGLLLLGIDYAVLLAIIGALLNIIPYIGGIVAVALPVLIAYTSKSPVYVLWVLALYAVVQFLDNHYIVPKIVASKVRINALMSIIVVFIGGAIWGIGGMFLSIPLTAIAKVIFDRITPLKPWGFLLGDTMPPIGKTIFKTPPRVNKNEVGGKK</sequence>
<feature type="transmembrane region" description="Helical" evidence="8">
    <location>
        <begin position="267"/>
        <end position="287"/>
    </location>
</feature>
<protein>
    <submittedName>
        <fullName evidence="9">AI-2E family transporter</fullName>
    </submittedName>
</protein>
<feature type="transmembrane region" description="Helical" evidence="8">
    <location>
        <begin position="203"/>
        <end position="225"/>
    </location>
</feature>
<evidence type="ECO:0000256" key="3">
    <source>
        <dbReference type="ARBA" id="ARBA00022448"/>
    </source>
</evidence>
<dbReference type="PANTHER" id="PTHR21716:SF53">
    <property type="entry name" value="PERMEASE PERM-RELATED"/>
    <property type="match status" value="1"/>
</dbReference>
<dbReference type="InterPro" id="IPR002549">
    <property type="entry name" value="AI-2E-like"/>
</dbReference>
<dbReference type="PANTHER" id="PTHR21716">
    <property type="entry name" value="TRANSMEMBRANE PROTEIN"/>
    <property type="match status" value="1"/>
</dbReference>
<feature type="transmembrane region" description="Helical" evidence="8">
    <location>
        <begin position="63"/>
        <end position="84"/>
    </location>
</feature>
<evidence type="ECO:0000256" key="4">
    <source>
        <dbReference type="ARBA" id="ARBA00022475"/>
    </source>
</evidence>
<accession>A0ABS3Z323</accession>
<keyword evidence="10" id="KW-1185">Reference proteome</keyword>
<gene>
    <name evidence="9" type="ORF">J7I42_27845</name>
</gene>
<feature type="transmembrane region" description="Helical" evidence="8">
    <location>
        <begin position="299"/>
        <end position="332"/>
    </location>
</feature>
<evidence type="ECO:0000313" key="9">
    <source>
        <dbReference type="EMBL" id="MBO9204132.1"/>
    </source>
</evidence>
<keyword evidence="5 8" id="KW-0812">Transmembrane</keyword>
<dbReference type="Proteomes" id="UP000677244">
    <property type="component" value="Unassembled WGS sequence"/>
</dbReference>
<feature type="transmembrane region" description="Helical" evidence="8">
    <location>
        <begin position="7"/>
        <end position="27"/>
    </location>
</feature>
<evidence type="ECO:0000256" key="8">
    <source>
        <dbReference type="SAM" id="Phobius"/>
    </source>
</evidence>
<evidence type="ECO:0000313" key="10">
    <source>
        <dbReference type="Proteomes" id="UP000677244"/>
    </source>
</evidence>
<comment type="subcellular location">
    <subcellularLocation>
        <location evidence="1">Cell membrane</location>
        <topology evidence="1">Multi-pass membrane protein</topology>
    </subcellularLocation>
</comment>
<evidence type="ECO:0000256" key="5">
    <source>
        <dbReference type="ARBA" id="ARBA00022692"/>
    </source>
</evidence>
<reference evidence="9 10" key="1">
    <citation type="submission" date="2021-03" db="EMBL/GenBank/DDBJ databases">
        <title>Assistant Professor.</title>
        <authorList>
            <person name="Huq M.A."/>
        </authorList>
    </citation>
    <scope>NUCLEOTIDE SEQUENCE [LARGE SCALE GENOMIC DNA]</scope>
    <source>
        <strain evidence="9 10">MAH-29</strain>
    </source>
</reference>
<evidence type="ECO:0000256" key="1">
    <source>
        <dbReference type="ARBA" id="ARBA00004651"/>
    </source>
</evidence>
<dbReference type="EMBL" id="JAGHKO010000011">
    <property type="protein sequence ID" value="MBO9204132.1"/>
    <property type="molecule type" value="Genomic_DNA"/>
</dbReference>
<evidence type="ECO:0000256" key="6">
    <source>
        <dbReference type="ARBA" id="ARBA00022989"/>
    </source>
</evidence>
<comment type="caution">
    <text evidence="9">The sequence shown here is derived from an EMBL/GenBank/DDBJ whole genome shotgun (WGS) entry which is preliminary data.</text>
</comment>
<proteinExistence type="inferred from homology"/>
<dbReference type="RefSeq" id="WP_209142396.1">
    <property type="nucleotide sequence ID" value="NZ_JAGHKO010000011.1"/>
</dbReference>
<keyword evidence="3" id="KW-0813">Transport</keyword>
<feature type="transmembrane region" description="Helical" evidence="8">
    <location>
        <begin position="231"/>
        <end position="260"/>
    </location>
</feature>